<dbReference type="Gene3D" id="1.10.10.60">
    <property type="entry name" value="Homeodomain-like"/>
    <property type="match status" value="1"/>
</dbReference>
<name>A0ABV7FWY9_9PROT</name>
<dbReference type="RefSeq" id="WP_379595329.1">
    <property type="nucleotide sequence ID" value="NZ_JBHRTN010000008.1"/>
</dbReference>
<dbReference type="PRINTS" id="PR00455">
    <property type="entry name" value="HTHTETR"/>
</dbReference>
<dbReference type="PANTHER" id="PTHR30055:SF234">
    <property type="entry name" value="HTH-TYPE TRANSCRIPTIONAL REGULATOR BETI"/>
    <property type="match status" value="1"/>
</dbReference>
<evidence type="ECO:0000259" key="5">
    <source>
        <dbReference type="PROSITE" id="PS50977"/>
    </source>
</evidence>
<dbReference type="Proteomes" id="UP001595593">
    <property type="component" value="Unassembled WGS sequence"/>
</dbReference>
<organism evidence="6 7">
    <name type="scientific">Teichococcus globiformis</name>
    <dbReference type="NCBI Taxonomy" id="2307229"/>
    <lineage>
        <taxon>Bacteria</taxon>
        <taxon>Pseudomonadati</taxon>
        <taxon>Pseudomonadota</taxon>
        <taxon>Alphaproteobacteria</taxon>
        <taxon>Acetobacterales</taxon>
        <taxon>Roseomonadaceae</taxon>
        <taxon>Roseomonas</taxon>
    </lineage>
</organism>
<reference evidence="7" key="1">
    <citation type="journal article" date="2019" name="Int. J. Syst. Evol. Microbiol.">
        <title>The Global Catalogue of Microorganisms (GCM) 10K type strain sequencing project: providing services to taxonomists for standard genome sequencing and annotation.</title>
        <authorList>
            <consortium name="The Broad Institute Genomics Platform"/>
            <consortium name="The Broad Institute Genome Sequencing Center for Infectious Disease"/>
            <person name="Wu L."/>
            <person name="Ma J."/>
        </authorList>
    </citation>
    <scope>NUCLEOTIDE SEQUENCE [LARGE SCALE GENOMIC DNA]</scope>
    <source>
        <strain evidence="7">KCTC 52094</strain>
    </source>
</reference>
<gene>
    <name evidence="6" type="ORF">ACFOD4_07525</name>
</gene>
<dbReference type="InterPro" id="IPR050109">
    <property type="entry name" value="HTH-type_TetR-like_transc_reg"/>
</dbReference>
<keyword evidence="7" id="KW-1185">Reference proteome</keyword>
<evidence type="ECO:0000256" key="1">
    <source>
        <dbReference type="ARBA" id="ARBA00023015"/>
    </source>
</evidence>
<feature type="domain" description="HTH tetR-type" evidence="5">
    <location>
        <begin position="15"/>
        <end position="75"/>
    </location>
</feature>
<dbReference type="PANTHER" id="PTHR30055">
    <property type="entry name" value="HTH-TYPE TRANSCRIPTIONAL REGULATOR RUTR"/>
    <property type="match status" value="1"/>
</dbReference>
<dbReference type="Pfam" id="PF14246">
    <property type="entry name" value="TetR_C_7"/>
    <property type="match status" value="1"/>
</dbReference>
<dbReference type="SUPFAM" id="SSF46689">
    <property type="entry name" value="Homeodomain-like"/>
    <property type="match status" value="1"/>
</dbReference>
<evidence type="ECO:0000256" key="4">
    <source>
        <dbReference type="PROSITE-ProRule" id="PRU00335"/>
    </source>
</evidence>
<proteinExistence type="predicted"/>
<sequence length="205" mass="22535">MPLVPDTVGEDDARDDARERIFAVAEAEFRRVGFHATTMDVVARQAGCSKKTIYKLFESKEALFFLLLNRFKATLKNMEIDPGLPPGPALEDLLFRMAGVMLCEDAISTLRMVLAEYGANPSLVASAERHFGGGIGALERYLALLEQEGGYRFGPTEEAARMLIGMALGAFHYERLVAMLPALPEAMLRARIHKAVAIFLKGCQA</sequence>
<keyword evidence="1" id="KW-0805">Transcription regulation</keyword>
<dbReference type="EMBL" id="JBHRTN010000008">
    <property type="protein sequence ID" value="MFC3124904.1"/>
    <property type="molecule type" value="Genomic_DNA"/>
</dbReference>
<dbReference type="InterPro" id="IPR009057">
    <property type="entry name" value="Homeodomain-like_sf"/>
</dbReference>
<dbReference type="PROSITE" id="PS50977">
    <property type="entry name" value="HTH_TETR_2"/>
    <property type="match status" value="1"/>
</dbReference>
<keyword evidence="2 4" id="KW-0238">DNA-binding</keyword>
<evidence type="ECO:0000313" key="7">
    <source>
        <dbReference type="Proteomes" id="UP001595593"/>
    </source>
</evidence>
<evidence type="ECO:0000256" key="3">
    <source>
        <dbReference type="ARBA" id="ARBA00023163"/>
    </source>
</evidence>
<dbReference type="Gene3D" id="1.10.357.10">
    <property type="entry name" value="Tetracycline Repressor, domain 2"/>
    <property type="match status" value="1"/>
</dbReference>
<feature type="DNA-binding region" description="H-T-H motif" evidence="4">
    <location>
        <begin position="38"/>
        <end position="57"/>
    </location>
</feature>
<evidence type="ECO:0000313" key="6">
    <source>
        <dbReference type="EMBL" id="MFC3124904.1"/>
    </source>
</evidence>
<dbReference type="InterPro" id="IPR001647">
    <property type="entry name" value="HTH_TetR"/>
</dbReference>
<keyword evidence="3" id="KW-0804">Transcription</keyword>
<evidence type="ECO:0000256" key="2">
    <source>
        <dbReference type="ARBA" id="ARBA00023125"/>
    </source>
</evidence>
<dbReference type="InterPro" id="IPR039536">
    <property type="entry name" value="TetR_C_Proteobacteria"/>
</dbReference>
<dbReference type="Pfam" id="PF00440">
    <property type="entry name" value="TetR_N"/>
    <property type="match status" value="1"/>
</dbReference>
<accession>A0ABV7FWY9</accession>
<comment type="caution">
    <text evidence="6">The sequence shown here is derived from an EMBL/GenBank/DDBJ whole genome shotgun (WGS) entry which is preliminary data.</text>
</comment>
<protein>
    <submittedName>
        <fullName evidence="6">TetR/AcrR family transcriptional regulator</fullName>
    </submittedName>
</protein>